<dbReference type="EMBL" id="UINC01002104">
    <property type="protein sequence ID" value="SUZ92948.1"/>
    <property type="molecule type" value="Genomic_DNA"/>
</dbReference>
<dbReference type="Pfam" id="PF00850">
    <property type="entry name" value="Hist_deacetyl"/>
    <property type="match status" value="1"/>
</dbReference>
<reference evidence="2" key="1">
    <citation type="submission" date="2018-05" db="EMBL/GenBank/DDBJ databases">
        <authorList>
            <person name="Lanie J.A."/>
            <person name="Ng W.-L."/>
            <person name="Kazmierczak K.M."/>
            <person name="Andrzejewski T.M."/>
            <person name="Davidsen T.M."/>
            <person name="Wayne K.J."/>
            <person name="Tettelin H."/>
            <person name="Glass J.I."/>
            <person name="Rusch D."/>
            <person name="Podicherti R."/>
            <person name="Tsui H.-C.T."/>
            <person name="Winkler M.E."/>
        </authorList>
    </citation>
    <scope>NUCLEOTIDE SEQUENCE</scope>
</reference>
<dbReference type="InterPro" id="IPR000286">
    <property type="entry name" value="HDACs"/>
</dbReference>
<evidence type="ECO:0000313" key="2">
    <source>
        <dbReference type="EMBL" id="SUZ92948.1"/>
    </source>
</evidence>
<gene>
    <name evidence="2" type="ORF">METZ01_LOCUS45802</name>
</gene>
<dbReference type="InterPro" id="IPR023696">
    <property type="entry name" value="Ureohydrolase_dom_sf"/>
</dbReference>
<dbReference type="InterPro" id="IPR023801">
    <property type="entry name" value="His_deacetylse_dom"/>
</dbReference>
<protein>
    <recommendedName>
        <fullName evidence="1">Histone deacetylase domain-containing protein</fullName>
    </recommendedName>
</protein>
<dbReference type="InterPro" id="IPR037138">
    <property type="entry name" value="His_deacetylse_dom_sf"/>
</dbReference>
<proteinExistence type="predicted"/>
<dbReference type="Gene3D" id="3.40.800.20">
    <property type="entry name" value="Histone deacetylase domain"/>
    <property type="match status" value="1"/>
</dbReference>
<dbReference type="PRINTS" id="PR01270">
    <property type="entry name" value="HDASUPER"/>
</dbReference>
<dbReference type="GO" id="GO:0004407">
    <property type="term" value="F:histone deacetylase activity"/>
    <property type="evidence" value="ECO:0007669"/>
    <property type="project" value="TreeGrafter"/>
</dbReference>
<dbReference type="SUPFAM" id="SSF52768">
    <property type="entry name" value="Arginase/deacetylase"/>
    <property type="match status" value="1"/>
</dbReference>
<dbReference type="PANTHER" id="PTHR10625:SF10">
    <property type="entry name" value="HISTONE DEACETYLASE HDAC1"/>
    <property type="match status" value="1"/>
</dbReference>
<feature type="non-terminal residue" evidence="2">
    <location>
        <position position="1"/>
    </location>
</feature>
<accession>A0A381RPR0</accession>
<dbReference type="GO" id="GO:0040029">
    <property type="term" value="P:epigenetic regulation of gene expression"/>
    <property type="evidence" value="ECO:0007669"/>
    <property type="project" value="TreeGrafter"/>
</dbReference>
<sequence>VNKTGYISDPFYLRHENEPHPENSGRLTAIQNKIESSKFYNNLTLIQPRKATVEDIARVHDKGYIESVEQSCQNGVRNLDADTVISSDSYEAALLSAGAGLEALDKILAGTVNNAFCAVRPPGHHAEKNRAMGFCLFNNVGVVARYAQEVKQLDKVLIFDWDVHHGNGTQHSFYKHSSIFYSSTHQYPFYPGTGGGDETGTGDGLGATLNLPMQAFSGDPDYLNAIEYKLVPAIQNFNPDLIIISAGFDAHENDPLAQIKLSTECYGKMTQQLFEVANEVCDGRILSMLEGGYDYSALGDSVQLHVETLLNYHIE</sequence>
<name>A0A381RPR0_9ZZZZ</name>
<evidence type="ECO:0000259" key="1">
    <source>
        <dbReference type="Pfam" id="PF00850"/>
    </source>
</evidence>
<dbReference type="AlphaFoldDB" id="A0A381RPR0"/>
<dbReference type="CDD" id="cd09992">
    <property type="entry name" value="HDAC_classII"/>
    <property type="match status" value="1"/>
</dbReference>
<dbReference type="PANTHER" id="PTHR10625">
    <property type="entry name" value="HISTONE DEACETYLASE HDAC1-RELATED"/>
    <property type="match status" value="1"/>
</dbReference>
<organism evidence="2">
    <name type="scientific">marine metagenome</name>
    <dbReference type="NCBI Taxonomy" id="408172"/>
    <lineage>
        <taxon>unclassified sequences</taxon>
        <taxon>metagenomes</taxon>
        <taxon>ecological metagenomes</taxon>
    </lineage>
</organism>
<feature type="domain" description="Histone deacetylase" evidence="1">
    <location>
        <begin position="20"/>
        <end position="309"/>
    </location>
</feature>